<dbReference type="EMBL" id="CM042034">
    <property type="protein sequence ID" value="KAI3762415.1"/>
    <property type="molecule type" value="Genomic_DNA"/>
</dbReference>
<protein>
    <submittedName>
        <fullName evidence="1">Uncharacterized protein</fullName>
    </submittedName>
</protein>
<reference evidence="2" key="1">
    <citation type="journal article" date="2022" name="Mol. Ecol. Resour.">
        <title>The genomes of chicory, endive, great burdock and yacon provide insights into Asteraceae palaeo-polyploidization history and plant inulin production.</title>
        <authorList>
            <person name="Fan W."/>
            <person name="Wang S."/>
            <person name="Wang H."/>
            <person name="Wang A."/>
            <person name="Jiang F."/>
            <person name="Liu H."/>
            <person name="Zhao H."/>
            <person name="Xu D."/>
            <person name="Zhang Y."/>
        </authorList>
    </citation>
    <scope>NUCLEOTIDE SEQUENCE [LARGE SCALE GENOMIC DNA]</scope>
    <source>
        <strain evidence="2">cv. Yunnan</strain>
    </source>
</reference>
<reference evidence="1 2" key="2">
    <citation type="journal article" date="2022" name="Mol. Ecol. Resour.">
        <title>The genomes of chicory, endive, great burdock and yacon provide insights into Asteraceae paleo-polyploidization history and plant inulin production.</title>
        <authorList>
            <person name="Fan W."/>
            <person name="Wang S."/>
            <person name="Wang H."/>
            <person name="Wang A."/>
            <person name="Jiang F."/>
            <person name="Liu H."/>
            <person name="Zhao H."/>
            <person name="Xu D."/>
            <person name="Zhang Y."/>
        </authorList>
    </citation>
    <scope>NUCLEOTIDE SEQUENCE [LARGE SCALE GENOMIC DNA]</scope>
    <source>
        <strain evidence="2">cv. Yunnan</strain>
        <tissue evidence="1">Leaves</tissue>
    </source>
</reference>
<keyword evidence="2" id="KW-1185">Reference proteome</keyword>
<comment type="caution">
    <text evidence="1">The sequence shown here is derived from an EMBL/GenBank/DDBJ whole genome shotgun (WGS) entry which is preliminary data.</text>
</comment>
<accession>A0ACB9EUJ8</accession>
<evidence type="ECO:0000313" key="2">
    <source>
        <dbReference type="Proteomes" id="UP001056120"/>
    </source>
</evidence>
<evidence type="ECO:0000313" key="1">
    <source>
        <dbReference type="EMBL" id="KAI3762415.1"/>
    </source>
</evidence>
<sequence>MQESEETRRKRGRNSGPGVSLRHQRKLTPSSKGTITKSTGNIFGAQPRNDNENDGWEDDDGEYFGYKDNEDVRNGDGFGDY</sequence>
<organism evidence="1 2">
    <name type="scientific">Smallanthus sonchifolius</name>
    <dbReference type="NCBI Taxonomy" id="185202"/>
    <lineage>
        <taxon>Eukaryota</taxon>
        <taxon>Viridiplantae</taxon>
        <taxon>Streptophyta</taxon>
        <taxon>Embryophyta</taxon>
        <taxon>Tracheophyta</taxon>
        <taxon>Spermatophyta</taxon>
        <taxon>Magnoliopsida</taxon>
        <taxon>eudicotyledons</taxon>
        <taxon>Gunneridae</taxon>
        <taxon>Pentapetalae</taxon>
        <taxon>asterids</taxon>
        <taxon>campanulids</taxon>
        <taxon>Asterales</taxon>
        <taxon>Asteraceae</taxon>
        <taxon>Asteroideae</taxon>
        <taxon>Heliantheae alliance</taxon>
        <taxon>Millerieae</taxon>
        <taxon>Smallanthus</taxon>
    </lineage>
</organism>
<name>A0ACB9EUJ8_9ASTR</name>
<gene>
    <name evidence="1" type="ORF">L1987_52845</name>
</gene>
<proteinExistence type="predicted"/>
<dbReference type="Proteomes" id="UP001056120">
    <property type="component" value="Linkage Group LG17"/>
</dbReference>